<reference evidence="9" key="1">
    <citation type="submission" date="2019-08" db="EMBL/GenBank/DDBJ databases">
        <authorList>
            <person name="Kucharzyk K."/>
            <person name="Murdoch R.W."/>
            <person name="Higgins S."/>
            <person name="Loffler F."/>
        </authorList>
    </citation>
    <scope>NUCLEOTIDE SEQUENCE</scope>
</reference>
<dbReference type="SUPFAM" id="SSF64182">
    <property type="entry name" value="DHH phosphoesterases"/>
    <property type="match status" value="1"/>
</dbReference>
<dbReference type="SMART" id="SM01131">
    <property type="entry name" value="DHHA2"/>
    <property type="match status" value="1"/>
</dbReference>
<dbReference type="EC" id="3.6.1.1" evidence="2"/>
<dbReference type="Pfam" id="PF07085">
    <property type="entry name" value="DRTGG"/>
    <property type="match status" value="1"/>
</dbReference>
<evidence type="ECO:0000256" key="4">
    <source>
        <dbReference type="ARBA" id="ARBA00022801"/>
    </source>
</evidence>
<evidence type="ECO:0000259" key="8">
    <source>
        <dbReference type="PROSITE" id="PS51371"/>
    </source>
</evidence>
<dbReference type="PROSITE" id="PS51371">
    <property type="entry name" value="CBS"/>
    <property type="match status" value="1"/>
</dbReference>
<organism evidence="9">
    <name type="scientific">bioreactor metagenome</name>
    <dbReference type="NCBI Taxonomy" id="1076179"/>
    <lineage>
        <taxon>unclassified sequences</taxon>
        <taxon>metagenomes</taxon>
        <taxon>ecological metagenomes</taxon>
    </lineage>
</organism>
<sequence>MSKKVFVIGHKNPDTDSICSAIAYANLKSKLFDEEYLPKRAGDISEETRFVLERFGVQEPGLMDYAGTQVRDIDIRRAEGLKSDISLKKAWNLMRDLTVATMPITEGSRLTGIISVKDIATANMDIYDNHILAEAKTSYKNILETLDGTLLIGDDAAVVTGGKVLIAAANPDKLEDYIEEDDIVILGNRYDSQICAIEMKAECIIVCLGSPVSKTILKLSEEKGCAVISTPHDSYMVARLINQSMPVSFFMRRDHLVTFEIDEYTEEVTNVMAKVRHRDFPVVDIYGNYIGMISRRSLLDTQKKKVILVDHNEKSQAVDGLEGAEILEIVDHHRLGGPETMSPIFVRNQPVGCTATIIYQMYNENQVAIEPGIAGLLCAAILSDTLMFRSPTCTPADVTAAETLAEIAKLDIPPFASELFLAGSNLKDKSPEEILHQDYKKFTVGGMELAVTQNTFMNAEELKIVSDRLSGYLEPGKNRGEVDMLFIMLTNILEESTTLLFYGEGAREVAECAMGKKAEDGKLLLEGVVSRKKQLIPALMAALRHYEHSTHGSKKGK</sequence>
<comment type="caution">
    <text evidence="9">The sequence shown here is derived from an EMBL/GenBank/DDBJ whole genome shotgun (WGS) entry which is preliminary data.</text>
</comment>
<keyword evidence="5" id="KW-0464">Manganese</keyword>
<dbReference type="SUPFAM" id="SSF54631">
    <property type="entry name" value="CBS-domain pair"/>
    <property type="match status" value="1"/>
</dbReference>
<dbReference type="InterPro" id="IPR010766">
    <property type="entry name" value="DRTGG"/>
</dbReference>
<dbReference type="GO" id="GO:0004427">
    <property type="term" value="F:inorganic diphosphate phosphatase activity"/>
    <property type="evidence" value="ECO:0007669"/>
    <property type="project" value="UniProtKB-EC"/>
</dbReference>
<evidence type="ECO:0000313" key="9">
    <source>
        <dbReference type="EMBL" id="MPM08448.1"/>
    </source>
</evidence>
<dbReference type="FunFam" id="3.90.1640.10:FF:000001">
    <property type="entry name" value="Probable manganese-dependent inorganic pyrophosphatase"/>
    <property type="match status" value="1"/>
</dbReference>
<dbReference type="GO" id="GO:0046872">
    <property type="term" value="F:metal ion binding"/>
    <property type="evidence" value="ECO:0007669"/>
    <property type="project" value="UniProtKB-KW"/>
</dbReference>
<dbReference type="InterPro" id="IPR038763">
    <property type="entry name" value="DHH_sf"/>
</dbReference>
<dbReference type="InterPro" id="IPR000644">
    <property type="entry name" value="CBS_dom"/>
</dbReference>
<dbReference type="Gene3D" id="3.90.1640.10">
    <property type="entry name" value="inorganic pyrophosphatase (n-terminal core)"/>
    <property type="match status" value="1"/>
</dbReference>
<dbReference type="InterPro" id="IPR004097">
    <property type="entry name" value="DHHA2"/>
</dbReference>
<evidence type="ECO:0000256" key="6">
    <source>
        <dbReference type="ARBA" id="ARBA00032535"/>
    </source>
</evidence>
<keyword evidence="3" id="KW-0479">Metal-binding</keyword>
<comment type="catalytic activity">
    <reaction evidence="7">
        <text>diphosphate + H2O = 2 phosphate + H(+)</text>
        <dbReference type="Rhea" id="RHEA:24576"/>
        <dbReference type="ChEBI" id="CHEBI:15377"/>
        <dbReference type="ChEBI" id="CHEBI:15378"/>
        <dbReference type="ChEBI" id="CHEBI:33019"/>
        <dbReference type="ChEBI" id="CHEBI:43474"/>
        <dbReference type="EC" id="3.6.1.1"/>
    </reaction>
</comment>
<dbReference type="NCBIfam" id="NF011443">
    <property type="entry name" value="PRK14869.1-5"/>
    <property type="match status" value="1"/>
</dbReference>
<evidence type="ECO:0000256" key="1">
    <source>
        <dbReference type="ARBA" id="ARBA00001936"/>
    </source>
</evidence>
<dbReference type="Gene3D" id="3.40.1390.20">
    <property type="entry name" value="HprK N-terminal domain-like"/>
    <property type="match status" value="1"/>
</dbReference>
<dbReference type="SUPFAM" id="SSF75138">
    <property type="entry name" value="HprK N-terminal domain-like"/>
    <property type="match status" value="1"/>
</dbReference>
<accession>A0A644WY92</accession>
<dbReference type="EMBL" id="VSSQ01001450">
    <property type="protein sequence ID" value="MPM08448.1"/>
    <property type="molecule type" value="Genomic_DNA"/>
</dbReference>
<dbReference type="InterPro" id="IPR046342">
    <property type="entry name" value="CBS_dom_sf"/>
</dbReference>
<gene>
    <name evidence="9" type="ORF">SDC9_54760</name>
</gene>
<dbReference type="InterPro" id="IPR028979">
    <property type="entry name" value="Ser_kin/Pase_Hpr-like_N_sf"/>
</dbReference>
<dbReference type="InterPro" id="IPR038222">
    <property type="entry name" value="DHHA2_dom_sf"/>
</dbReference>
<dbReference type="Pfam" id="PF00571">
    <property type="entry name" value="CBS"/>
    <property type="match status" value="2"/>
</dbReference>
<comment type="cofactor">
    <cofactor evidence="1">
        <name>Mn(2+)</name>
        <dbReference type="ChEBI" id="CHEBI:29035"/>
    </cofactor>
</comment>
<dbReference type="Gene3D" id="3.10.310.20">
    <property type="entry name" value="DHHA2 domain"/>
    <property type="match status" value="1"/>
</dbReference>
<dbReference type="PANTHER" id="PTHR12112:SF22">
    <property type="entry name" value="MANGANESE-DEPENDENT INORGANIC PYROPHOSPHATASE-RELATED"/>
    <property type="match status" value="1"/>
</dbReference>
<evidence type="ECO:0000256" key="5">
    <source>
        <dbReference type="ARBA" id="ARBA00023211"/>
    </source>
</evidence>
<dbReference type="PANTHER" id="PTHR12112">
    <property type="entry name" value="BNIP - RELATED"/>
    <property type="match status" value="1"/>
</dbReference>
<evidence type="ECO:0000256" key="3">
    <source>
        <dbReference type="ARBA" id="ARBA00022723"/>
    </source>
</evidence>
<dbReference type="AlphaFoldDB" id="A0A644WY92"/>
<protein>
    <recommendedName>
        <fullName evidence="2">inorganic diphosphatase</fullName>
        <ecNumber evidence="2">3.6.1.1</ecNumber>
    </recommendedName>
    <alternativeName>
        <fullName evidence="6">Pyrophosphate phospho-hydrolase</fullName>
    </alternativeName>
</protein>
<name>A0A644WY92_9ZZZZ</name>
<feature type="domain" description="CBS" evidence="8">
    <location>
        <begin position="251"/>
        <end position="309"/>
    </location>
</feature>
<evidence type="ECO:0000256" key="2">
    <source>
        <dbReference type="ARBA" id="ARBA00012146"/>
    </source>
</evidence>
<keyword evidence="4 9" id="KW-0378">Hydrolase</keyword>
<evidence type="ECO:0000256" key="7">
    <source>
        <dbReference type="ARBA" id="ARBA00047820"/>
    </source>
</evidence>
<dbReference type="Gene3D" id="3.10.580.10">
    <property type="entry name" value="CBS-domain"/>
    <property type="match status" value="1"/>
</dbReference>
<dbReference type="Pfam" id="PF01368">
    <property type="entry name" value="DHH"/>
    <property type="match status" value="1"/>
</dbReference>
<dbReference type="GO" id="GO:0005737">
    <property type="term" value="C:cytoplasm"/>
    <property type="evidence" value="ECO:0007669"/>
    <property type="project" value="InterPro"/>
</dbReference>
<dbReference type="SMART" id="SM00116">
    <property type="entry name" value="CBS"/>
    <property type="match status" value="2"/>
</dbReference>
<proteinExistence type="predicted"/>
<dbReference type="InterPro" id="IPR001667">
    <property type="entry name" value="DDH_dom"/>
</dbReference>
<dbReference type="Pfam" id="PF02833">
    <property type="entry name" value="DHHA2"/>
    <property type="match status" value="1"/>
</dbReference>
<dbReference type="NCBIfam" id="NF011442">
    <property type="entry name" value="PRK14869.1-4"/>
    <property type="match status" value="1"/>
</dbReference>